<proteinExistence type="predicted"/>
<accession>A0A0B7FKN8</accession>
<sequence>MMRARQAALKSCLGPPPSWFIARMVPLRSRTQFNQGRLHASSAAAEHPLATMAIPTNEANTPIRTIKYAVIGYGASGGQFVADLALQRLMLNLLDPGIISSAKYNLEVTVYSSQGEREDGAGDAWGPTHDGCINSAIPGHWHPAINPEKYHAQAITSNHDSFIQRVTKLNEEVARTALESFDELRDRLQQVNQPGAALLLARREGDRFITDLPCVPRSLLGQVRSKSLQDIVRHANQEIDGLHIDVQHGKLAKIHNIQDPLKPQVEVRDVNSGPDSHGELVEFDKVISFSGARREARLPEGWNEYQRGSVYTGLPNAQSVAEYLQKRGVSPEHNTIGFAGAQLSFIDLITLVATKLGAFDFAAHEGHGRARCTAKLARDIPYRFVVFTTGETGSVKPRLSFGMDWPGTPEGFVHPVSYLQTEHLLALRTQKGYQWLDIVRTLWKSMIAYRMGILPSEYPRHADMMDEWVAYYEDCERFRRGEPTYCGLERTLINAAAHGYGAESSVDSAKVRMEEQFPDIFISGERMIASLFAHVSIISRLEEDGSNKAAIKILEDWYRTYSSSPVNICQPVFQLAVNGVMKHRVGDARRTTCPEHPNQDNQGKITIDQSPYRVDAFFPPTPFSTGIDQVISGILPRGPRAQPSPNPSDIHLKLQAPGIPVWHANGQLEDAKDRLVNVWDCGNNRGSNLNYTHANGDTSIVKPRLAVHLLSSSHEFAPPLAACMLAHDAYVIQGKEDPSQILQTEISNSQPSREGFSQQMILLEEHYEEIMQRYEYVKAIQAPCLRDQWRSYFERGQTPASRAEVVKELANSGDRVKSNVADAYCQATSDRMRPARNPLSYDEWHNAFTDQEMMTAWNILLKANSIN</sequence>
<dbReference type="AlphaFoldDB" id="A0A0B7FKN8"/>
<gene>
    <name evidence="1" type="ORF">RSOLAG1IB_08100</name>
</gene>
<dbReference type="OrthoDB" id="4717546at2759"/>
<dbReference type="Proteomes" id="UP000059188">
    <property type="component" value="Unassembled WGS sequence"/>
</dbReference>
<organism evidence="1 2">
    <name type="scientific">Thanatephorus cucumeris (strain AG1-IB / isolate 7/3/14)</name>
    <name type="common">Lettuce bottom rot fungus</name>
    <name type="synonym">Rhizoctonia solani</name>
    <dbReference type="NCBI Taxonomy" id="1108050"/>
    <lineage>
        <taxon>Eukaryota</taxon>
        <taxon>Fungi</taxon>
        <taxon>Dikarya</taxon>
        <taxon>Basidiomycota</taxon>
        <taxon>Agaricomycotina</taxon>
        <taxon>Agaricomycetes</taxon>
        <taxon>Cantharellales</taxon>
        <taxon>Ceratobasidiaceae</taxon>
        <taxon>Rhizoctonia</taxon>
        <taxon>Rhizoctonia solani AG-1</taxon>
    </lineage>
</organism>
<evidence type="ECO:0000313" key="2">
    <source>
        <dbReference type="Proteomes" id="UP000059188"/>
    </source>
</evidence>
<protein>
    <submittedName>
        <fullName evidence="1">Uncharacterized protein</fullName>
    </submittedName>
</protein>
<keyword evidence="2" id="KW-1185">Reference proteome</keyword>
<name>A0A0B7FKN8_THACB</name>
<evidence type="ECO:0000313" key="1">
    <source>
        <dbReference type="EMBL" id="CEL56798.1"/>
    </source>
</evidence>
<reference evidence="1 2" key="1">
    <citation type="submission" date="2014-11" db="EMBL/GenBank/DDBJ databases">
        <authorList>
            <person name="Wibberg Daniel"/>
        </authorList>
    </citation>
    <scope>NUCLEOTIDE SEQUENCE [LARGE SCALE GENOMIC DNA]</scope>
    <source>
        <strain evidence="1">Rhizoctonia solani AG1-IB 7/3/14</strain>
    </source>
</reference>
<dbReference type="EMBL" id="LN679124">
    <property type="protein sequence ID" value="CEL56798.1"/>
    <property type="molecule type" value="Genomic_DNA"/>
</dbReference>